<dbReference type="InterPro" id="IPR017468">
    <property type="entry name" value="Chain_len_reg_EpsF"/>
</dbReference>
<keyword evidence="6" id="KW-0175">Coiled coil</keyword>
<feature type="compositionally biased region" description="Polar residues" evidence="7">
    <location>
        <begin position="223"/>
        <end position="238"/>
    </location>
</feature>
<feature type="coiled-coil region" evidence="6">
    <location>
        <begin position="255"/>
        <end position="303"/>
    </location>
</feature>
<evidence type="ECO:0000256" key="2">
    <source>
        <dbReference type="ARBA" id="ARBA00022475"/>
    </source>
</evidence>
<keyword evidence="11" id="KW-0808">Transferase</keyword>
<keyword evidence="3 8" id="KW-0812">Transmembrane</keyword>
<dbReference type="NCBIfam" id="TIGR03017">
    <property type="entry name" value="EpsF"/>
    <property type="match status" value="1"/>
</dbReference>
<comment type="subcellular location">
    <subcellularLocation>
        <location evidence="1">Cell membrane</location>
        <topology evidence="1">Multi-pass membrane protein</topology>
    </subcellularLocation>
</comment>
<organism evidence="11">
    <name type="scientific">Curvibacter symbiont subsp. Hydra magnipapillata</name>
    <dbReference type="NCBI Taxonomy" id="667019"/>
    <lineage>
        <taxon>Bacteria</taxon>
        <taxon>Pseudomonadati</taxon>
        <taxon>Pseudomonadota</taxon>
        <taxon>Betaproteobacteria</taxon>
        <taxon>Burkholderiales</taxon>
        <taxon>Comamonadaceae</taxon>
        <taxon>Curvibacter</taxon>
    </lineage>
</organism>
<dbReference type="GO" id="GO:0005886">
    <property type="term" value="C:plasma membrane"/>
    <property type="evidence" value="ECO:0007669"/>
    <property type="project" value="UniProtKB-SubCell"/>
</dbReference>
<evidence type="ECO:0000256" key="7">
    <source>
        <dbReference type="SAM" id="MobiDB-lite"/>
    </source>
</evidence>
<reference evidence="11" key="1">
    <citation type="journal article" date="2010" name="Nature">
        <title>The dynamic genome of Hydra.</title>
        <authorList>
            <person name="Chapman J.A."/>
            <person name="Kirkness E.F."/>
            <person name="Simakov O."/>
            <person name="Hampson S.E."/>
            <person name="Mitros T."/>
            <person name="Weinmaier T."/>
            <person name="Rattei T."/>
            <person name="Balasubramanian P.G."/>
            <person name="Borman J."/>
            <person name="Busam D."/>
            <person name="Disbennett K."/>
            <person name="Pfannkoch C."/>
            <person name="Sumin N."/>
            <person name="Sutton G."/>
            <person name="Viswanathan L."/>
            <person name="Walenz B."/>
            <person name="Goodstein D.M."/>
            <person name="Hellsten U."/>
            <person name="Kawashima T."/>
            <person name="Prochnik S.E."/>
            <person name="Putnam N.H."/>
            <person name="Shu S."/>
            <person name="Blumberg B."/>
            <person name="Dana C.E."/>
            <person name="Gee L."/>
            <person name="Kibler D.F."/>
            <person name="Law L."/>
            <person name="Lindgens D."/>
            <person name="Martinez D.E."/>
            <person name="Peng J."/>
            <person name="Wigge P.A."/>
            <person name="Bertulat B."/>
            <person name="Guder C."/>
            <person name="Nakamura Y."/>
            <person name="Ozbek S."/>
            <person name="Watanabe H."/>
            <person name="Khalturin K."/>
            <person name="Hemmrich G."/>
            <person name="Franke A."/>
            <person name="Augustin R."/>
            <person name="Fraune S."/>
            <person name="Hayakawa E."/>
            <person name="Hayakawa S."/>
            <person name="Hirose M."/>
            <person name="Hwang J."/>
            <person name="Ikeo K."/>
            <person name="Nishimiya-Fujisawa C."/>
            <person name="Ogura A."/>
            <person name="Takahashi T."/>
            <person name="Steinmetz P.R."/>
            <person name="Zhang X."/>
            <person name="Aufschnaiter R."/>
            <person name="Eder M.K."/>
            <person name="Gorny A.K."/>
            <person name="Salvenmoser W."/>
            <person name="Heimberg A.M."/>
            <person name="Wheeler B.M."/>
            <person name="Peterson K.J."/>
            <person name="Boettger A."/>
            <person name="Tischler P."/>
            <person name="Wolf A."/>
            <person name="Gojobori T."/>
            <person name="Remington K.A."/>
            <person name="Strausberg R.L."/>
            <person name="Venter J."/>
            <person name="Technau U."/>
            <person name="Hobmayer B."/>
            <person name="Bosch T.C."/>
            <person name="Holstein T.W."/>
            <person name="Fujisawa T."/>
            <person name="Bode H.R."/>
            <person name="David C.N."/>
            <person name="Rokhsar D.S."/>
            <person name="Steele R.E."/>
        </authorList>
    </citation>
    <scope>NUCLEOTIDE SEQUENCE</scope>
</reference>
<evidence type="ECO:0000256" key="4">
    <source>
        <dbReference type="ARBA" id="ARBA00022989"/>
    </source>
</evidence>
<evidence type="ECO:0000313" key="11">
    <source>
        <dbReference type="EMBL" id="CBA27733.1"/>
    </source>
</evidence>
<dbReference type="Pfam" id="PF13807">
    <property type="entry name" value="GNVR"/>
    <property type="match status" value="1"/>
</dbReference>
<dbReference type="PANTHER" id="PTHR32309">
    <property type="entry name" value="TYROSINE-PROTEIN KINASE"/>
    <property type="match status" value="1"/>
</dbReference>
<feature type="transmembrane region" description="Helical" evidence="8">
    <location>
        <begin position="395"/>
        <end position="417"/>
    </location>
</feature>
<name>C9Y8C5_CURXX</name>
<evidence type="ECO:0008006" key="12">
    <source>
        <dbReference type="Google" id="ProtNLM"/>
    </source>
</evidence>
<keyword evidence="4 8" id="KW-1133">Transmembrane helix</keyword>
<evidence type="ECO:0000256" key="1">
    <source>
        <dbReference type="ARBA" id="ARBA00004651"/>
    </source>
</evidence>
<evidence type="ECO:0000256" key="6">
    <source>
        <dbReference type="SAM" id="Coils"/>
    </source>
</evidence>
<dbReference type="PANTHER" id="PTHR32309:SF13">
    <property type="entry name" value="FERRIC ENTEROBACTIN TRANSPORT PROTEIN FEPE"/>
    <property type="match status" value="1"/>
</dbReference>
<evidence type="ECO:0000259" key="10">
    <source>
        <dbReference type="Pfam" id="PF13807"/>
    </source>
</evidence>
<keyword evidence="2" id="KW-1003">Cell membrane</keyword>
<keyword evidence="5 8" id="KW-0472">Membrane</keyword>
<feature type="domain" description="Polysaccharide chain length determinant N-terminal" evidence="9">
    <location>
        <begin position="2"/>
        <end position="89"/>
    </location>
</feature>
<accession>C9Y8C5</accession>
<sequence>MSLQQFLLILRARWKVALLAFILTVATTVTVSLLLPKQYTASAAVVVDVKSPDPVSGLMLQGMMAPGYMSTQVDIINSDRVAQAVVKNLGMESSPAIQAQWQEATQGKGQLRDWLATLLQKNLDVKPSRESNVISINYTGTNPEFAAAVANAFAQAYMDVNLDLRVAPARQFAAFFEEQTKAARGKLEAAQQALSDYQQANGITSADERMDFETTKLNETSSQLTGVQALTTDSQSKRQSTKADTIAEVMQSPLINGLKADIARLEAKLNESSGNLGKNHPQIQRTEAELATLKAQLDAETRKITASIDTTYQVGKQREAQLQGALATQKARVLLLNKQRDELNVLRRDIESAQRAFEIVSQRASQTNIESQTNQTNIAVLNPASPPPDPSKPRVLLNVLVSIFLGTLLGVGLALVLELMNRKVRSTDDLVEALELPVLGAISSASGMFKRTAIGVRA</sequence>
<feature type="domain" description="Tyrosine-protein kinase G-rich" evidence="10">
    <location>
        <begin position="339"/>
        <end position="416"/>
    </location>
</feature>
<protein>
    <recommendedName>
        <fullName evidence="12">Chain length determinant protein EpsF</fullName>
    </recommendedName>
</protein>
<dbReference type="InterPro" id="IPR003856">
    <property type="entry name" value="LPS_length_determ_N"/>
</dbReference>
<feature type="region of interest" description="Disordered" evidence="7">
    <location>
        <begin position="223"/>
        <end position="244"/>
    </location>
</feature>
<evidence type="ECO:0000256" key="5">
    <source>
        <dbReference type="ARBA" id="ARBA00023136"/>
    </source>
</evidence>
<evidence type="ECO:0000256" key="8">
    <source>
        <dbReference type="SAM" id="Phobius"/>
    </source>
</evidence>
<dbReference type="EMBL" id="FN543104">
    <property type="protein sequence ID" value="CBA27733.1"/>
    <property type="molecule type" value="Genomic_DNA"/>
</dbReference>
<dbReference type="InterPro" id="IPR032807">
    <property type="entry name" value="GNVR"/>
</dbReference>
<evidence type="ECO:0000259" key="9">
    <source>
        <dbReference type="Pfam" id="PF02706"/>
    </source>
</evidence>
<dbReference type="Pfam" id="PF02706">
    <property type="entry name" value="Wzz"/>
    <property type="match status" value="1"/>
</dbReference>
<dbReference type="GO" id="GO:0004713">
    <property type="term" value="F:protein tyrosine kinase activity"/>
    <property type="evidence" value="ECO:0007669"/>
    <property type="project" value="TreeGrafter"/>
</dbReference>
<feature type="coiled-coil region" evidence="6">
    <location>
        <begin position="336"/>
        <end position="363"/>
    </location>
</feature>
<proteinExistence type="predicted"/>
<gene>
    <name evidence="11" type="ORF">Csp_A03760</name>
</gene>
<dbReference type="AlphaFoldDB" id="C9Y8C5"/>
<dbReference type="InterPro" id="IPR050445">
    <property type="entry name" value="Bact_polysacc_biosynth/exp"/>
</dbReference>
<evidence type="ECO:0000256" key="3">
    <source>
        <dbReference type="ARBA" id="ARBA00022692"/>
    </source>
</evidence>